<dbReference type="GO" id="GO:0016757">
    <property type="term" value="F:glycosyltransferase activity"/>
    <property type="evidence" value="ECO:0007669"/>
    <property type="project" value="UniProtKB-KW"/>
</dbReference>
<comment type="caution">
    <text evidence="5">The sequence shown here is derived from an EMBL/GenBank/DDBJ whole genome shotgun (WGS) entry which is preliminary data.</text>
</comment>
<sequence length="399" mass="44582">MHIIITILALIFLVPAAAAVIYLIFLAAVALLSIKRRTETVSHPQTRFSIIIPAHNEEKTIQKTIHSCQALDYSADLFDIYVVADNCADQTAQIAEQLGARVLERNDPKKRGKGFALSYAFGKLLPQNYDMFIILDADCIIDKHALNVFDRYVREGHRVLQANDVTSNPDDTPMSYALAVGNVIENDLFYAPKSMLGLAVLLRGTGMAFHKKVLEEIPWDAFSVAEDADYSLRLLRQNINVTFVQEVKVASEFPVTKEQLEAQRSRWAQGNFQLGKAQALKLIKEGLFGTRPLLVDAGWTLLILSKPFILGISLLALLASGTAWIIKPTLLNTQLASWSLFVFLGLAVYFVIGILLLGLNRKRLKYIVSVPQMIVKLGLISVKNLFSKNQKDWEKTPRT</sequence>
<proteinExistence type="inferred from homology"/>
<dbReference type="SUPFAM" id="SSF53448">
    <property type="entry name" value="Nucleotide-diphospho-sugar transferases"/>
    <property type="match status" value="1"/>
</dbReference>
<dbReference type="Pfam" id="PF13641">
    <property type="entry name" value="Glyco_tranf_2_3"/>
    <property type="match status" value="1"/>
</dbReference>
<dbReference type="Proteomes" id="UP000885779">
    <property type="component" value="Unassembled WGS sequence"/>
</dbReference>
<evidence type="ECO:0000256" key="3">
    <source>
        <dbReference type="ARBA" id="ARBA00022679"/>
    </source>
</evidence>
<dbReference type="Gene3D" id="3.90.550.10">
    <property type="entry name" value="Spore Coat Polysaccharide Biosynthesis Protein SpsA, Chain A"/>
    <property type="match status" value="1"/>
</dbReference>
<evidence type="ECO:0000256" key="1">
    <source>
        <dbReference type="ARBA" id="ARBA00006739"/>
    </source>
</evidence>
<dbReference type="InterPro" id="IPR029044">
    <property type="entry name" value="Nucleotide-diphossugar_trans"/>
</dbReference>
<dbReference type="PANTHER" id="PTHR43630:SF1">
    <property type="entry name" value="POLY-BETA-1,6-N-ACETYL-D-GLUCOSAMINE SYNTHASE"/>
    <property type="match status" value="1"/>
</dbReference>
<feature type="transmembrane region" description="Helical" evidence="4">
    <location>
        <begin position="338"/>
        <end position="359"/>
    </location>
</feature>
<keyword evidence="3" id="KW-0808">Transferase</keyword>
<feature type="transmembrane region" description="Helical" evidence="4">
    <location>
        <begin position="6"/>
        <end position="32"/>
    </location>
</feature>
<dbReference type="AlphaFoldDB" id="A0A7V4U1G4"/>
<evidence type="ECO:0000313" key="5">
    <source>
        <dbReference type="EMBL" id="HGY56260.1"/>
    </source>
</evidence>
<gene>
    <name evidence="5" type="ORF">ENK44_11185</name>
</gene>
<keyword evidence="4" id="KW-0812">Transmembrane</keyword>
<comment type="similarity">
    <text evidence="1">Belongs to the glycosyltransferase 2 family.</text>
</comment>
<accession>A0A7V4U1G4</accession>
<organism evidence="5">
    <name type="scientific">Caldithrix abyssi</name>
    <dbReference type="NCBI Taxonomy" id="187145"/>
    <lineage>
        <taxon>Bacteria</taxon>
        <taxon>Pseudomonadati</taxon>
        <taxon>Calditrichota</taxon>
        <taxon>Calditrichia</taxon>
        <taxon>Calditrichales</taxon>
        <taxon>Calditrichaceae</taxon>
        <taxon>Caldithrix</taxon>
    </lineage>
</organism>
<name>A0A7V4U1G4_CALAY</name>
<dbReference type="CDD" id="cd06438">
    <property type="entry name" value="EpsO_like"/>
    <property type="match status" value="1"/>
</dbReference>
<protein>
    <submittedName>
        <fullName evidence="5">Glycosyltransferase</fullName>
    </submittedName>
</protein>
<dbReference type="EMBL" id="DRQG01000105">
    <property type="protein sequence ID" value="HGY56260.1"/>
    <property type="molecule type" value="Genomic_DNA"/>
</dbReference>
<keyword evidence="4" id="KW-1133">Transmembrane helix</keyword>
<keyword evidence="4" id="KW-0472">Membrane</keyword>
<evidence type="ECO:0000256" key="4">
    <source>
        <dbReference type="SAM" id="Phobius"/>
    </source>
</evidence>
<keyword evidence="2" id="KW-0328">Glycosyltransferase</keyword>
<reference evidence="5" key="1">
    <citation type="journal article" date="2020" name="mSystems">
        <title>Genome- and Community-Level Interaction Insights into Carbon Utilization and Element Cycling Functions of Hydrothermarchaeota in Hydrothermal Sediment.</title>
        <authorList>
            <person name="Zhou Z."/>
            <person name="Liu Y."/>
            <person name="Xu W."/>
            <person name="Pan J."/>
            <person name="Luo Z.H."/>
            <person name="Li M."/>
        </authorList>
    </citation>
    <scope>NUCLEOTIDE SEQUENCE [LARGE SCALE GENOMIC DNA]</scope>
    <source>
        <strain evidence="5">HyVt-577</strain>
    </source>
</reference>
<dbReference type="PANTHER" id="PTHR43630">
    <property type="entry name" value="POLY-BETA-1,6-N-ACETYL-D-GLUCOSAMINE SYNTHASE"/>
    <property type="match status" value="1"/>
</dbReference>
<evidence type="ECO:0000256" key="2">
    <source>
        <dbReference type="ARBA" id="ARBA00022676"/>
    </source>
</evidence>
<feature type="transmembrane region" description="Helical" evidence="4">
    <location>
        <begin position="308"/>
        <end position="326"/>
    </location>
</feature>